<evidence type="ECO:0000256" key="7">
    <source>
        <dbReference type="HAMAP-Rule" id="MF_00253"/>
    </source>
</evidence>
<comment type="similarity">
    <text evidence="7">Belongs to the class-II aminoacyl-tRNA synthetase family.</text>
</comment>
<dbReference type="EC" id="6.1.1.14" evidence="7"/>
<dbReference type="PANTHER" id="PTHR10745">
    <property type="entry name" value="GLYCYL-TRNA SYNTHETASE/DNA POLYMERASE SUBUNIT GAMMA-2"/>
    <property type="match status" value="1"/>
</dbReference>
<dbReference type="NCBIfam" id="NF003211">
    <property type="entry name" value="PRK04173.1"/>
    <property type="match status" value="1"/>
</dbReference>
<feature type="binding site" evidence="7">
    <location>
        <begin position="441"/>
        <end position="444"/>
    </location>
    <ligand>
        <name>ATP</name>
        <dbReference type="ChEBI" id="CHEBI:30616"/>
    </ligand>
</feature>
<dbReference type="RefSeq" id="WP_013266057.1">
    <property type="nucleotide sequence ID" value="NC_014374.1"/>
</dbReference>
<dbReference type="KEGG" id="asc:ASAC_0137"/>
<dbReference type="CDD" id="cd00858">
    <property type="entry name" value="GlyRS_anticodon"/>
    <property type="match status" value="1"/>
</dbReference>
<reference evidence="9 10" key="1">
    <citation type="journal article" date="2010" name="Appl. Environ. Microbiol.">
        <title>The genome sequence of the crenarchaeon Acidilobus saccharovorans supports a new order, Acidilobales, and suggests an important ecological role in terrestrial acidic hot springs.</title>
        <authorList>
            <person name="Mardanov A.V."/>
            <person name="Svetlitchnyi V.A."/>
            <person name="Beletsky A.V."/>
            <person name="Prokofeva M.I."/>
            <person name="Bonch-Osmolovskaya E.A."/>
            <person name="Ravin N.V."/>
            <person name="Skryabin K.G."/>
        </authorList>
    </citation>
    <scope>NUCLEOTIDE SEQUENCE [LARGE SCALE GENOMIC DNA]</scope>
    <source>
        <strain evidence="10">DSM 16705 / JCM 18335 / VKM B-2471 / 345-15</strain>
    </source>
</reference>
<dbReference type="GeneID" id="9498351"/>
<feature type="binding site" evidence="7">
    <location>
        <begin position="325"/>
        <end position="326"/>
    </location>
    <ligand>
        <name>ATP</name>
        <dbReference type="ChEBI" id="CHEBI:30616"/>
    </ligand>
</feature>
<dbReference type="GO" id="GO:0005524">
    <property type="term" value="F:ATP binding"/>
    <property type="evidence" value="ECO:0007669"/>
    <property type="project" value="UniProtKB-UniRule"/>
</dbReference>
<evidence type="ECO:0000256" key="2">
    <source>
        <dbReference type="ARBA" id="ARBA00022598"/>
    </source>
</evidence>
<feature type="binding site" evidence="7">
    <location>
        <begin position="208"/>
        <end position="213"/>
    </location>
    <ligand>
        <name>ATP</name>
        <dbReference type="ChEBI" id="CHEBI:30616"/>
    </ligand>
</feature>
<dbReference type="InterPro" id="IPR036621">
    <property type="entry name" value="Anticodon-bd_dom_sf"/>
</dbReference>
<name>D9PZQ7_ACIS3</name>
<evidence type="ECO:0000313" key="10">
    <source>
        <dbReference type="Proteomes" id="UP000000346"/>
    </source>
</evidence>
<dbReference type="SUPFAM" id="SSF52954">
    <property type="entry name" value="Class II aaRS ABD-related"/>
    <property type="match status" value="1"/>
</dbReference>
<evidence type="ECO:0000256" key="5">
    <source>
        <dbReference type="ARBA" id="ARBA00022917"/>
    </source>
</evidence>
<dbReference type="GO" id="GO:0005737">
    <property type="term" value="C:cytoplasm"/>
    <property type="evidence" value="ECO:0007669"/>
    <property type="project" value="UniProtKB-SubCell"/>
</dbReference>
<dbReference type="NCBIfam" id="TIGR00389">
    <property type="entry name" value="glyS_dimeric"/>
    <property type="match status" value="1"/>
</dbReference>
<evidence type="ECO:0000256" key="6">
    <source>
        <dbReference type="ARBA" id="ARBA00023146"/>
    </source>
</evidence>
<keyword evidence="5 7" id="KW-0648">Protein biosynthesis</keyword>
<dbReference type="InterPro" id="IPR002315">
    <property type="entry name" value="tRNA-synt_gly"/>
</dbReference>
<gene>
    <name evidence="7" type="primary">glyS</name>
    <name evidence="9" type="ordered locus">ASAC_0137</name>
</gene>
<dbReference type="eggNOG" id="arCOG00405">
    <property type="taxonomic scope" value="Archaea"/>
</dbReference>
<keyword evidence="4 7" id="KW-0067">ATP-binding</keyword>
<dbReference type="InterPro" id="IPR006195">
    <property type="entry name" value="aa-tRNA-synth_II"/>
</dbReference>
<keyword evidence="2 7" id="KW-0436">Ligase</keyword>
<dbReference type="STRING" id="666510.ASAC_0137"/>
<accession>D9PZQ7</accession>
<dbReference type="FunFam" id="3.30.40.230:FF:000005">
    <property type="entry name" value="Glycine--tRNA ligase"/>
    <property type="match status" value="1"/>
</dbReference>
<dbReference type="GO" id="GO:0004820">
    <property type="term" value="F:glycine-tRNA ligase activity"/>
    <property type="evidence" value="ECO:0007669"/>
    <property type="project" value="UniProtKB-UniRule"/>
</dbReference>
<comment type="subcellular location">
    <subcellularLocation>
        <location evidence="7">Cytoplasm</location>
    </subcellularLocation>
</comment>
<dbReference type="AlphaFoldDB" id="D9PZQ7"/>
<dbReference type="PANTHER" id="PTHR10745:SF0">
    <property type="entry name" value="GLYCINE--TRNA LIGASE"/>
    <property type="match status" value="1"/>
</dbReference>
<feature type="binding site" evidence="7">
    <location>
        <position position="100"/>
    </location>
    <ligand>
        <name>substrate</name>
    </ligand>
</feature>
<dbReference type="InterPro" id="IPR022960">
    <property type="entry name" value="Gly_tRNA_ligase_arc"/>
</dbReference>
<evidence type="ECO:0000256" key="3">
    <source>
        <dbReference type="ARBA" id="ARBA00022741"/>
    </source>
</evidence>
<evidence type="ECO:0000256" key="1">
    <source>
        <dbReference type="ARBA" id="ARBA00022490"/>
    </source>
</evidence>
<dbReference type="Pfam" id="PF03129">
    <property type="entry name" value="HGTP_anticodon"/>
    <property type="match status" value="1"/>
</dbReference>
<sequence length="583" mass="66657">MTEDIYDKIVDLAKRRGFFWPSYEIYGGLAGFYDIGPYGLTVKRKIIEAWRRLFVFNHQDYVVEIETPAVGPSIVYEASGHVESFTDPVVRCTKCGRIYRADHLVEDALKVSAEGLSPEELTRKIRENNIRCPVCGGELSEVSTFNLLFKTQIGPYEGSVGYIRPELAQGMFVSFRRVLETMRNRMPLGIAQVGRVGRNEISPRQGMIRLRDFTIMEMEFFFDPQSGQCPNLDRVMDRKLRVRQYKVRLEGGGPQEFTVRELIEKKVVAHPCMAYWMTVGLDLVKYIGVTEDETFFEEKGPKEKAHYATQVFDQLVRTSRWGWVEVAGYAYRGDYDLSRHMKYSGQDLKVFEPYKEPRVEKVKKVLVDLAYAGRTYRSRASEAVKLAESLPAEEAERQLREMGKLRVGDFEFPASAVKIVEVEQKVSGRSYTPHVVEPSFGTDRLLYVALERAYREKEGRVVLSLPRYLAPVDAAVFPLIEGEEKLEARARQLRDLLVSAGFTVLYDDSGSIGKRYARADEIGVPAAFTVDYQTLEDGTVTLRDRDTWRQVRLRLEDAPEALKKFIYNLVDIAQLGKPVEPEG</sequence>
<dbReference type="GO" id="GO:0006426">
    <property type="term" value="P:glycyl-tRNA aminoacylation"/>
    <property type="evidence" value="ECO:0007669"/>
    <property type="project" value="UniProtKB-UniRule"/>
</dbReference>
<comment type="function">
    <text evidence="7">Catalyzes the attachment of glycine to tRNA(Gly).</text>
</comment>
<organism evidence="9 10">
    <name type="scientific">Acidilobus saccharovorans (strain DSM 16705 / JCM 18335 / VKM B-2471 / 345-15)</name>
    <dbReference type="NCBI Taxonomy" id="666510"/>
    <lineage>
        <taxon>Archaea</taxon>
        <taxon>Thermoproteota</taxon>
        <taxon>Thermoprotei</taxon>
        <taxon>Acidilobales</taxon>
        <taxon>Acidilobaceae</taxon>
        <taxon>Acidilobus</taxon>
    </lineage>
</organism>
<evidence type="ECO:0000313" key="9">
    <source>
        <dbReference type="EMBL" id="ADL18545.1"/>
    </source>
</evidence>
<feature type="binding site" evidence="7">
    <location>
        <position position="166"/>
    </location>
    <ligand>
        <name>substrate</name>
    </ligand>
</feature>
<comment type="catalytic activity">
    <reaction evidence="7">
        <text>tRNA(Gly) + glycine + ATP = glycyl-tRNA(Gly) + AMP + diphosphate</text>
        <dbReference type="Rhea" id="RHEA:16013"/>
        <dbReference type="Rhea" id="RHEA-COMP:9664"/>
        <dbReference type="Rhea" id="RHEA-COMP:9683"/>
        <dbReference type="ChEBI" id="CHEBI:30616"/>
        <dbReference type="ChEBI" id="CHEBI:33019"/>
        <dbReference type="ChEBI" id="CHEBI:57305"/>
        <dbReference type="ChEBI" id="CHEBI:78442"/>
        <dbReference type="ChEBI" id="CHEBI:78522"/>
        <dbReference type="ChEBI" id="CHEBI:456215"/>
        <dbReference type="EC" id="6.1.1.14"/>
    </reaction>
</comment>
<dbReference type="InterPro" id="IPR004154">
    <property type="entry name" value="Anticodon-bd"/>
</dbReference>
<dbReference type="InParanoid" id="D9PZQ7"/>
<keyword evidence="6 7" id="KW-0030">Aminoacyl-tRNA synthetase</keyword>
<feature type="domain" description="Aminoacyl-transfer RNA synthetases class-II family profile" evidence="8">
    <location>
        <begin position="7"/>
        <end position="471"/>
    </location>
</feature>
<dbReference type="HAMAP" id="MF_00253_A">
    <property type="entry name" value="Gly_tRNA_synth_A"/>
    <property type="match status" value="1"/>
</dbReference>
<dbReference type="PROSITE" id="PS50862">
    <property type="entry name" value="AA_TRNA_LIGASE_II"/>
    <property type="match status" value="1"/>
</dbReference>
<keyword evidence="3 7" id="KW-0547">Nucleotide-binding</keyword>
<feature type="binding site" evidence="7">
    <location>
        <begin position="437"/>
        <end position="441"/>
    </location>
    <ligand>
        <name>substrate</name>
    </ligand>
</feature>
<dbReference type="InterPro" id="IPR045864">
    <property type="entry name" value="aa-tRNA-synth_II/BPL/LPL"/>
</dbReference>
<feature type="binding site" evidence="7">
    <location>
        <begin position="198"/>
        <end position="200"/>
    </location>
    <ligand>
        <name>ATP</name>
        <dbReference type="ChEBI" id="CHEBI:30616"/>
    </ligand>
</feature>
<protein>
    <recommendedName>
        <fullName evidence="7">Glycine--tRNA ligase</fullName>
        <ecNumber evidence="7">6.1.1.14</ecNumber>
    </recommendedName>
    <alternativeName>
        <fullName evidence="7">Glycyl-tRNA synthetase</fullName>
        <shortName evidence="7">GlyRS</shortName>
    </alternativeName>
</protein>
<dbReference type="InterPro" id="IPR027031">
    <property type="entry name" value="Gly-tRNA_synthase/POLG2"/>
</dbReference>
<dbReference type="Gene3D" id="3.40.50.800">
    <property type="entry name" value="Anticodon-binding domain"/>
    <property type="match status" value="1"/>
</dbReference>
<dbReference type="FunCoup" id="D9PZQ7">
    <property type="interactions" value="184"/>
</dbReference>
<feature type="binding site" evidence="7">
    <location>
        <begin position="213"/>
        <end position="217"/>
    </location>
    <ligand>
        <name>substrate</name>
    </ligand>
</feature>
<dbReference type="HOGENOM" id="CLU_015515_1_2_2"/>
<dbReference type="SUPFAM" id="SSF55681">
    <property type="entry name" value="Class II aaRS and biotin synthetases"/>
    <property type="match status" value="1"/>
</dbReference>
<dbReference type="Gene3D" id="3.30.930.10">
    <property type="entry name" value="Bira Bifunctional Protein, Domain 2"/>
    <property type="match status" value="2"/>
</dbReference>
<dbReference type="OrthoDB" id="6113at2157"/>
<evidence type="ECO:0000256" key="4">
    <source>
        <dbReference type="ARBA" id="ARBA00022840"/>
    </source>
</evidence>
<dbReference type="PRINTS" id="PR01043">
    <property type="entry name" value="TRNASYNTHGLY"/>
</dbReference>
<dbReference type="Gene3D" id="3.30.40.230">
    <property type="match status" value="1"/>
</dbReference>
<dbReference type="Proteomes" id="UP000000346">
    <property type="component" value="Chromosome"/>
</dbReference>
<evidence type="ECO:0000259" key="8">
    <source>
        <dbReference type="PROSITE" id="PS50862"/>
    </source>
</evidence>
<keyword evidence="10" id="KW-1185">Reference proteome</keyword>
<keyword evidence="1 7" id="KW-0963">Cytoplasm</keyword>
<dbReference type="EMBL" id="CP001742">
    <property type="protein sequence ID" value="ADL18545.1"/>
    <property type="molecule type" value="Genomic_DNA"/>
</dbReference>
<proteinExistence type="inferred from homology"/>